<proteinExistence type="predicted"/>
<sequence>MDLIILLGAIVCAVGLAVKMINAKWSSKSSGYYLSKNRMVSLIEGVIMIIGLLIILIKA</sequence>
<evidence type="ECO:0000313" key="3">
    <source>
        <dbReference type="Proteomes" id="UP000277864"/>
    </source>
</evidence>
<keyword evidence="1" id="KW-0472">Membrane</keyword>
<name>A0A3R9YCY3_9ENTE</name>
<organism evidence="2 3">
    <name type="scientific">Vagococcus humatus</name>
    <dbReference type="NCBI Taxonomy" id="1889241"/>
    <lineage>
        <taxon>Bacteria</taxon>
        <taxon>Bacillati</taxon>
        <taxon>Bacillota</taxon>
        <taxon>Bacilli</taxon>
        <taxon>Lactobacillales</taxon>
        <taxon>Enterococcaceae</taxon>
        <taxon>Vagococcus</taxon>
    </lineage>
</organism>
<dbReference type="EMBL" id="PXZH01000002">
    <property type="protein sequence ID" value="RST89496.1"/>
    <property type="molecule type" value="Genomic_DNA"/>
</dbReference>
<protein>
    <submittedName>
        <fullName evidence="2">Uncharacterized protein</fullName>
    </submittedName>
</protein>
<evidence type="ECO:0000313" key="2">
    <source>
        <dbReference type="EMBL" id="RST89496.1"/>
    </source>
</evidence>
<keyword evidence="1" id="KW-0812">Transmembrane</keyword>
<evidence type="ECO:0000256" key="1">
    <source>
        <dbReference type="SAM" id="Phobius"/>
    </source>
</evidence>
<reference evidence="2 3" key="1">
    <citation type="submission" date="2018-03" db="EMBL/GenBank/DDBJ databases">
        <authorList>
            <person name="Gulvik C.A."/>
        </authorList>
    </citation>
    <scope>NUCLEOTIDE SEQUENCE [LARGE SCALE GENOMIC DNA]</scope>
    <source>
        <strain evidence="2 3">JCM 31581</strain>
    </source>
</reference>
<comment type="caution">
    <text evidence="2">The sequence shown here is derived from an EMBL/GenBank/DDBJ whole genome shotgun (WGS) entry which is preliminary data.</text>
</comment>
<feature type="transmembrane region" description="Helical" evidence="1">
    <location>
        <begin position="39"/>
        <end position="57"/>
    </location>
</feature>
<dbReference type="AlphaFoldDB" id="A0A3R9YCY3"/>
<accession>A0A3R9YCY3</accession>
<keyword evidence="1" id="KW-1133">Transmembrane helix</keyword>
<gene>
    <name evidence="2" type="ORF">C7P63_06930</name>
</gene>
<keyword evidence="3" id="KW-1185">Reference proteome</keyword>
<dbReference type="RefSeq" id="WP_125943430.1">
    <property type="nucleotide sequence ID" value="NZ_PXZH01000002.1"/>
</dbReference>
<dbReference type="Proteomes" id="UP000277864">
    <property type="component" value="Unassembled WGS sequence"/>
</dbReference>